<dbReference type="PANTHER" id="PTHR47338:SF20">
    <property type="entry name" value="ZN(II)2CYS6 TRANSCRIPTION FACTOR (EUROFUNG)"/>
    <property type="match status" value="1"/>
</dbReference>
<feature type="region of interest" description="Disordered" evidence="6">
    <location>
        <begin position="1"/>
        <end position="26"/>
    </location>
</feature>
<dbReference type="GO" id="GO:0005634">
    <property type="term" value="C:nucleus"/>
    <property type="evidence" value="ECO:0007669"/>
    <property type="project" value="UniProtKB-SubCell"/>
</dbReference>
<dbReference type="Pfam" id="PF04082">
    <property type="entry name" value="Fungal_trans"/>
    <property type="match status" value="1"/>
</dbReference>
<dbReference type="InterPro" id="IPR001138">
    <property type="entry name" value="Zn2Cys6_DnaBD"/>
</dbReference>
<dbReference type="GO" id="GO:0008270">
    <property type="term" value="F:zinc ion binding"/>
    <property type="evidence" value="ECO:0007669"/>
    <property type="project" value="InterPro"/>
</dbReference>
<dbReference type="Gene3D" id="4.10.240.10">
    <property type="entry name" value="Zn(2)-C6 fungal-type DNA-binding domain"/>
    <property type="match status" value="1"/>
</dbReference>
<proteinExistence type="predicted"/>
<evidence type="ECO:0000256" key="2">
    <source>
        <dbReference type="ARBA" id="ARBA00022723"/>
    </source>
</evidence>
<organism evidence="8 9">
    <name type="scientific">Elasticomyces elasticus</name>
    <dbReference type="NCBI Taxonomy" id="574655"/>
    <lineage>
        <taxon>Eukaryota</taxon>
        <taxon>Fungi</taxon>
        <taxon>Dikarya</taxon>
        <taxon>Ascomycota</taxon>
        <taxon>Pezizomycotina</taxon>
        <taxon>Dothideomycetes</taxon>
        <taxon>Dothideomycetidae</taxon>
        <taxon>Mycosphaerellales</taxon>
        <taxon>Teratosphaeriaceae</taxon>
        <taxon>Elasticomyces</taxon>
    </lineage>
</organism>
<dbReference type="GO" id="GO:0003677">
    <property type="term" value="F:DNA binding"/>
    <property type="evidence" value="ECO:0007669"/>
    <property type="project" value="InterPro"/>
</dbReference>
<dbReference type="InterPro" id="IPR050815">
    <property type="entry name" value="TF_fung"/>
</dbReference>
<gene>
    <name evidence="8" type="ORF">LTR97_008379</name>
</gene>
<feature type="region of interest" description="Disordered" evidence="6">
    <location>
        <begin position="131"/>
        <end position="162"/>
    </location>
</feature>
<dbReference type="SUPFAM" id="SSF57701">
    <property type="entry name" value="Zn2/Cys6 DNA-binding domain"/>
    <property type="match status" value="1"/>
</dbReference>
<dbReference type="SMART" id="SM00906">
    <property type="entry name" value="Fungal_trans"/>
    <property type="match status" value="1"/>
</dbReference>
<feature type="compositionally biased region" description="Polar residues" evidence="6">
    <location>
        <begin position="148"/>
        <end position="162"/>
    </location>
</feature>
<keyword evidence="5" id="KW-0539">Nucleus</keyword>
<dbReference type="InterPro" id="IPR007219">
    <property type="entry name" value="XnlR_reg_dom"/>
</dbReference>
<keyword evidence="2" id="KW-0479">Metal-binding</keyword>
<dbReference type="SMART" id="SM00066">
    <property type="entry name" value="GAL4"/>
    <property type="match status" value="1"/>
</dbReference>
<evidence type="ECO:0000256" key="5">
    <source>
        <dbReference type="ARBA" id="ARBA00023242"/>
    </source>
</evidence>
<dbReference type="CDD" id="cd12148">
    <property type="entry name" value="fungal_TF_MHR"/>
    <property type="match status" value="1"/>
</dbReference>
<evidence type="ECO:0000256" key="6">
    <source>
        <dbReference type="SAM" id="MobiDB-lite"/>
    </source>
</evidence>
<evidence type="ECO:0000256" key="3">
    <source>
        <dbReference type="ARBA" id="ARBA00023015"/>
    </source>
</evidence>
<keyword evidence="4" id="KW-0804">Transcription</keyword>
<dbReference type="AlphaFoldDB" id="A0AAN8A1R0"/>
<keyword evidence="3" id="KW-0805">Transcription regulation</keyword>
<evidence type="ECO:0000313" key="8">
    <source>
        <dbReference type="EMBL" id="KAK5695959.1"/>
    </source>
</evidence>
<dbReference type="Pfam" id="PF00172">
    <property type="entry name" value="Zn_clus"/>
    <property type="match status" value="1"/>
</dbReference>
<comment type="subcellular location">
    <subcellularLocation>
        <location evidence="1">Nucleus</location>
    </subcellularLocation>
</comment>
<reference evidence="8" key="1">
    <citation type="submission" date="2023-08" db="EMBL/GenBank/DDBJ databases">
        <title>Black Yeasts Isolated from many extreme environments.</title>
        <authorList>
            <person name="Coleine C."/>
            <person name="Stajich J.E."/>
            <person name="Selbmann L."/>
        </authorList>
    </citation>
    <scope>NUCLEOTIDE SEQUENCE</scope>
    <source>
        <strain evidence="8">CCFEE 5810</strain>
    </source>
</reference>
<evidence type="ECO:0000256" key="4">
    <source>
        <dbReference type="ARBA" id="ARBA00023163"/>
    </source>
</evidence>
<feature type="domain" description="Zn(2)-C6 fungal-type" evidence="7">
    <location>
        <begin position="71"/>
        <end position="101"/>
    </location>
</feature>
<dbReference type="PROSITE" id="PS00463">
    <property type="entry name" value="ZN2_CY6_FUNGAL_1"/>
    <property type="match status" value="1"/>
</dbReference>
<dbReference type="EMBL" id="JAVRQU010000013">
    <property type="protein sequence ID" value="KAK5695959.1"/>
    <property type="molecule type" value="Genomic_DNA"/>
</dbReference>
<protein>
    <recommendedName>
        <fullName evidence="7">Zn(2)-C6 fungal-type domain-containing protein</fullName>
    </recommendedName>
</protein>
<dbReference type="GO" id="GO:0000981">
    <property type="term" value="F:DNA-binding transcription factor activity, RNA polymerase II-specific"/>
    <property type="evidence" value="ECO:0007669"/>
    <property type="project" value="InterPro"/>
</dbReference>
<dbReference type="PROSITE" id="PS50048">
    <property type="entry name" value="ZN2_CY6_FUNGAL_2"/>
    <property type="match status" value="1"/>
</dbReference>
<dbReference type="PANTHER" id="PTHR47338">
    <property type="entry name" value="ZN(II)2CYS6 TRANSCRIPTION FACTOR (EUROFUNG)-RELATED"/>
    <property type="match status" value="1"/>
</dbReference>
<dbReference type="Proteomes" id="UP001310594">
    <property type="component" value="Unassembled WGS sequence"/>
</dbReference>
<dbReference type="CDD" id="cd00067">
    <property type="entry name" value="GAL4"/>
    <property type="match status" value="1"/>
</dbReference>
<evidence type="ECO:0000256" key="1">
    <source>
        <dbReference type="ARBA" id="ARBA00004123"/>
    </source>
</evidence>
<accession>A0AAN8A1R0</accession>
<name>A0AAN8A1R0_9PEZI</name>
<dbReference type="InterPro" id="IPR036864">
    <property type="entry name" value="Zn2-C6_fun-type_DNA-bd_sf"/>
</dbReference>
<dbReference type="GO" id="GO:0006351">
    <property type="term" value="P:DNA-templated transcription"/>
    <property type="evidence" value="ECO:0007669"/>
    <property type="project" value="InterPro"/>
</dbReference>
<sequence length="629" mass="69609">MPGTKRSAPTAPPPPSAKRTRTTPDGRIYRIKNHLVYIKTPTMMAMDYNNHNNNNIDPSIQTNGAALAPQACSSCRKQKRKCDKQLPSCGLCIRIGRPCDYTEDARGNGAPSPEEFTALRQEVAELKNLLASNGHGNGSNGSNGSHSTDSSPPNFMSLSSFSRSQHQLGQHLPTGGYPAGSSTFPSLYFLDSNAFEYERFQIPQPFIRVPPGALSSLGNSQDLRQMIENYFATIHTHFPIISKIRLYQHLSNPLHEPGADLALLFLAMQLSSTVPPEGMPAQTQLYQDVKSFYTYLESQNGFSIQSIQALLLISLYEVGHAIYPAAYLTIGHAARLGQAMGLHARSGVPVMLPRPTTWTEQEERRRVWWGVIILDRFINIGHRGKPFASADPGLDTHLPTDDASWDKGVMLVAAPLSLSASQTIRAAPFARTCQASHLLGKVIRHLNDPSMDPEYKFEEAQQLNRTFRALAAVLPEEAADNRGSEEHQPTLCTSMAICYSALLTLYDNYSCTERAMPGGPEAQLLMQEVSINGLREFSETVVHLARRVRAFVEREGAGRLSPLVIDSFYQAAANYAWYVRESSDVECAGRLAELKEVLALVDGRWRVAGEYLRCVMDLWERFEFSGAMG</sequence>
<evidence type="ECO:0000313" key="9">
    <source>
        <dbReference type="Proteomes" id="UP001310594"/>
    </source>
</evidence>
<comment type="caution">
    <text evidence="8">The sequence shown here is derived from an EMBL/GenBank/DDBJ whole genome shotgun (WGS) entry which is preliminary data.</text>
</comment>
<evidence type="ECO:0000259" key="7">
    <source>
        <dbReference type="PROSITE" id="PS50048"/>
    </source>
</evidence>